<protein>
    <submittedName>
        <fullName evidence="2 4">Uncharacterized protein</fullName>
    </submittedName>
</protein>
<proteinExistence type="predicted"/>
<dbReference type="EMBL" id="UZAN01054784">
    <property type="protein sequence ID" value="VDP90580.1"/>
    <property type="molecule type" value="Genomic_DNA"/>
</dbReference>
<feature type="compositionally biased region" description="Polar residues" evidence="1">
    <location>
        <begin position="272"/>
        <end position="285"/>
    </location>
</feature>
<dbReference type="Proteomes" id="UP000272942">
    <property type="component" value="Unassembled WGS sequence"/>
</dbReference>
<keyword evidence="3" id="KW-1185">Reference proteome</keyword>
<dbReference type="WBParaSite" id="ECPE_0001334701-mRNA-1">
    <property type="protein sequence ID" value="ECPE_0001334701-mRNA-1"/>
    <property type="gene ID" value="ECPE_0001334701"/>
</dbReference>
<dbReference type="OrthoDB" id="195089at2759"/>
<accession>A0A183B273</accession>
<evidence type="ECO:0000313" key="2">
    <source>
        <dbReference type="EMBL" id="VDP90580.1"/>
    </source>
</evidence>
<evidence type="ECO:0000256" key="1">
    <source>
        <dbReference type="SAM" id="MobiDB-lite"/>
    </source>
</evidence>
<evidence type="ECO:0000313" key="3">
    <source>
        <dbReference type="Proteomes" id="UP000272942"/>
    </source>
</evidence>
<sequence length="460" mass="49467">MFNSAWKRYRLNRLRSRDQSNSESTQSTEGFSQFTQSSAAGSIECGRAVSSSLFSKSVTLLLALSDSLRSTPLDEFGLTADTDFGSTATGKVNRERAHVLLGLYDACLEFELKAPLESSGAGGTQTPANDWTRVRQLFARRVQLRNLVYGKLPPVTGGSTGHGSLLLVPVTLHDRSVRPGLLVMGLISAADQARLPQLLRSSFHADEAGPVAHHLLITIAARLSHFGQSTRGRTPYAYRDQLVQTLVPILQHVIRYYNHKLSSPYAEPPGPNTTRSTNGSDTSNTDVEARIRVGASVSAAALSVLDNAFTLALEQLGTGRLHRLISLLYPVVCQPQYRNPLPGPDDEVGDELISTGESLEDSESNHSISDVSPAQALSSLIKLIKGWITNLLNSGCNAAVSGPPKPVHHVMAATLTRDLVILLPLLVRLCRARAQIGSDEAGTTVPMTANPLAGLDRVLA</sequence>
<feature type="region of interest" description="Disordered" evidence="1">
    <location>
        <begin position="264"/>
        <end position="285"/>
    </location>
</feature>
<reference evidence="2 3" key="2">
    <citation type="submission" date="2018-11" db="EMBL/GenBank/DDBJ databases">
        <authorList>
            <consortium name="Pathogen Informatics"/>
        </authorList>
    </citation>
    <scope>NUCLEOTIDE SEQUENCE [LARGE SCALE GENOMIC DNA]</scope>
    <source>
        <strain evidence="2 3">Egypt</strain>
    </source>
</reference>
<evidence type="ECO:0000313" key="4">
    <source>
        <dbReference type="WBParaSite" id="ECPE_0001334701-mRNA-1"/>
    </source>
</evidence>
<reference evidence="4" key="1">
    <citation type="submission" date="2016-06" db="UniProtKB">
        <authorList>
            <consortium name="WormBaseParasite"/>
        </authorList>
    </citation>
    <scope>IDENTIFICATION</scope>
</reference>
<gene>
    <name evidence="2" type="ORF">ECPE_LOCUS13308</name>
</gene>
<organism evidence="4">
    <name type="scientific">Echinostoma caproni</name>
    <dbReference type="NCBI Taxonomy" id="27848"/>
    <lineage>
        <taxon>Eukaryota</taxon>
        <taxon>Metazoa</taxon>
        <taxon>Spiralia</taxon>
        <taxon>Lophotrochozoa</taxon>
        <taxon>Platyhelminthes</taxon>
        <taxon>Trematoda</taxon>
        <taxon>Digenea</taxon>
        <taxon>Plagiorchiida</taxon>
        <taxon>Echinostomata</taxon>
        <taxon>Echinostomatoidea</taxon>
        <taxon>Echinostomatidae</taxon>
        <taxon>Echinostoma</taxon>
    </lineage>
</organism>
<dbReference type="AlphaFoldDB" id="A0A183B273"/>
<name>A0A183B273_9TREM</name>